<gene>
    <name evidence="1" type="ORF">NTHI1209_00487</name>
</gene>
<protein>
    <recommendedName>
        <fullName evidence="3">ATPases of ABC transporters with duplicated ATPase domains-containing protein</fullName>
    </recommendedName>
</protein>
<proteinExistence type="predicted"/>
<accession>A0A158SVJ0</accession>
<dbReference type="EMBL" id="JMQP01000002">
    <property type="protein sequence ID" value="KIS34884.1"/>
    <property type="molecule type" value="Genomic_DNA"/>
</dbReference>
<organism evidence="1 2">
    <name type="scientific">Haemophilus influenzae</name>
    <dbReference type="NCBI Taxonomy" id="727"/>
    <lineage>
        <taxon>Bacteria</taxon>
        <taxon>Pseudomonadati</taxon>
        <taxon>Pseudomonadota</taxon>
        <taxon>Gammaproteobacteria</taxon>
        <taxon>Pasteurellales</taxon>
        <taxon>Pasteurellaceae</taxon>
        <taxon>Haemophilus</taxon>
    </lineage>
</organism>
<reference evidence="1 2" key="1">
    <citation type="submission" date="2014-05" db="EMBL/GenBank/DDBJ databases">
        <title>Methylome analysis of the phasevarions of Haemophilus influenzae.</title>
        <authorList>
            <person name="Atack J.M."/>
            <person name="Fox K.L."/>
            <person name="Power P.M."/>
            <person name="Clark T."/>
            <person name="Jurcisek J."/>
            <person name="Korlach J."/>
            <person name="Bakaletz L.O."/>
            <person name="Jennings M.P."/>
        </authorList>
    </citation>
    <scope>NUCLEOTIDE SEQUENCE [LARGE SCALE GENOMIC DNA]</scope>
    <source>
        <strain evidence="1 2">1209</strain>
    </source>
</reference>
<comment type="caution">
    <text evidence="1">The sequence shown here is derived from an EMBL/GenBank/DDBJ whole genome shotgun (WGS) entry which is preliminary data.</text>
</comment>
<evidence type="ECO:0000313" key="1">
    <source>
        <dbReference type="EMBL" id="KIS34884.1"/>
    </source>
</evidence>
<name>A0A158SVJ0_HAEIF</name>
<sequence length="210" mass="24624">MIQHPPLKLNLSLSEILMNKIFVILTALILSGCATKLTQLNVPTQLEYNGKHYVLTGSQDLETIARYVYIAKPDTLENWQSEIEILFDRNQPERSIKERIALRERIYRNTGVKDFHFDAIPENSTNPNELNGYVIYSPTKENPSWQVNVMKGRQLSQCGFVQFQYSQKIQQPTHSKHLSVNKVQRHLQKYIVDIERKHLQNLKWQLFCEK</sequence>
<dbReference type="PATRIC" id="fig|727.582.peg.432"/>
<dbReference type="AlphaFoldDB" id="A0A158SVJ0"/>
<dbReference type="Proteomes" id="UP000050700">
    <property type="component" value="Unassembled WGS sequence"/>
</dbReference>
<evidence type="ECO:0000313" key="2">
    <source>
        <dbReference type="Proteomes" id="UP000050700"/>
    </source>
</evidence>
<evidence type="ECO:0008006" key="3">
    <source>
        <dbReference type="Google" id="ProtNLM"/>
    </source>
</evidence>